<dbReference type="PANTHER" id="PTHR47545">
    <property type="entry name" value="MULTIFUNCTIONAL CCA PROTEIN"/>
    <property type="match status" value="1"/>
</dbReference>
<feature type="domain" description="HD" evidence="2">
    <location>
        <begin position="60"/>
        <end position="178"/>
    </location>
</feature>
<dbReference type="Proteomes" id="UP000215694">
    <property type="component" value="Unassembled WGS sequence"/>
</dbReference>
<keyword evidence="4" id="KW-1185">Reference proteome</keyword>
<organism evidence="3 4">
    <name type="scientific">Romboutsia weinsteinii</name>
    <dbReference type="NCBI Taxonomy" id="2020949"/>
    <lineage>
        <taxon>Bacteria</taxon>
        <taxon>Bacillati</taxon>
        <taxon>Bacillota</taxon>
        <taxon>Clostridia</taxon>
        <taxon>Peptostreptococcales</taxon>
        <taxon>Peptostreptococcaceae</taxon>
        <taxon>Romboutsia</taxon>
    </lineage>
</organism>
<dbReference type="AlphaFoldDB" id="A0A371J6J6"/>
<dbReference type="RefSeq" id="WP_094368523.1">
    <property type="nucleotide sequence ID" value="NZ_NOJY02000007.1"/>
</dbReference>
<dbReference type="OrthoDB" id="9805698at2"/>
<dbReference type="InterPro" id="IPR006675">
    <property type="entry name" value="HDIG_dom"/>
</dbReference>
<dbReference type="Pfam" id="PF01966">
    <property type="entry name" value="HD"/>
    <property type="match status" value="1"/>
</dbReference>
<gene>
    <name evidence="3" type="ORF">CHL78_005615</name>
</gene>
<evidence type="ECO:0000256" key="1">
    <source>
        <dbReference type="ARBA" id="ARBA00022741"/>
    </source>
</evidence>
<protein>
    <submittedName>
        <fullName evidence="3">HDIG domain-containing protein</fullName>
    </submittedName>
</protein>
<sequence>MNNIDTFNKVEKILLESKKPSKEIQELIREGKFNNDPFNIIVKLSSIEQNPKYHPEGNVLNHVLMVIDEASKRKDYSKDKRAFMWGALLHDIGKLTTTRIRKNRITSYNHDIEGEKMALSFLSNFTEDIVFKNKVSKLVRYHMQPLFFDKNLPFFKNKEMLEEVDYKEVALLSISDRLGRGNISNEDINNEKEKIEKFKEYCRSNT</sequence>
<dbReference type="InterPro" id="IPR050124">
    <property type="entry name" value="tRNA_CCA-adding_enzyme"/>
</dbReference>
<dbReference type="NCBIfam" id="TIGR00277">
    <property type="entry name" value="HDIG"/>
    <property type="match status" value="1"/>
</dbReference>
<name>A0A371J6J6_9FIRM</name>
<evidence type="ECO:0000313" key="3">
    <source>
        <dbReference type="EMBL" id="RDY28379.1"/>
    </source>
</evidence>
<dbReference type="CDD" id="cd00077">
    <property type="entry name" value="HDc"/>
    <property type="match status" value="1"/>
</dbReference>
<dbReference type="InterPro" id="IPR003607">
    <property type="entry name" value="HD/PDEase_dom"/>
</dbReference>
<dbReference type="EMBL" id="NOJY02000007">
    <property type="protein sequence ID" value="RDY28379.1"/>
    <property type="molecule type" value="Genomic_DNA"/>
</dbReference>
<keyword evidence="1" id="KW-0547">Nucleotide-binding</keyword>
<evidence type="ECO:0000259" key="2">
    <source>
        <dbReference type="Pfam" id="PF01966"/>
    </source>
</evidence>
<dbReference type="Gene3D" id="1.10.3090.10">
    <property type="entry name" value="cca-adding enzyme, domain 2"/>
    <property type="match status" value="1"/>
</dbReference>
<proteinExistence type="predicted"/>
<reference evidence="3 4" key="1">
    <citation type="journal article" date="2017" name="Genome Announc.">
        <title>Draft Genome Sequence of Romboutsia weinsteinii sp. nov. Strain CCRI-19649(T) Isolated from Surface Water.</title>
        <authorList>
            <person name="Maheux A.F."/>
            <person name="Boudreau D.K."/>
            <person name="Berube E."/>
            <person name="Boissinot M."/>
            <person name="Cantin P."/>
            <person name="Raymond F."/>
            <person name="Corbeil J."/>
            <person name="Omar R.F."/>
            <person name="Bergeron M.G."/>
        </authorList>
    </citation>
    <scope>NUCLEOTIDE SEQUENCE [LARGE SCALE GENOMIC DNA]</scope>
    <source>
        <strain evidence="3 4">CCRI-19649</strain>
    </source>
</reference>
<dbReference type="InterPro" id="IPR006674">
    <property type="entry name" value="HD_domain"/>
</dbReference>
<comment type="caution">
    <text evidence="3">The sequence shown here is derived from an EMBL/GenBank/DDBJ whole genome shotgun (WGS) entry which is preliminary data.</text>
</comment>
<dbReference type="PANTHER" id="PTHR47545:SF2">
    <property type="entry name" value="CC-ADDING TRNA NUCLEOTIDYLTRANSFERASE"/>
    <property type="match status" value="1"/>
</dbReference>
<accession>A0A371J6J6</accession>
<evidence type="ECO:0000313" key="4">
    <source>
        <dbReference type="Proteomes" id="UP000215694"/>
    </source>
</evidence>
<dbReference type="SUPFAM" id="SSF109604">
    <property type="entry name" value="HD-domain/PDEase-like"/>
    <property type="match status" value="1"/>
</dbReference>
<dbReference type="GO" id="GO:0000166">
    <property type="term" value="F:nucleotide binding"/>
    <property type="evidence" value="ECO:0007669"/>
    <property type="project" value="UniProtKB-KW"/>
</dbReference>